<dbReference type="AlphaFoldDB" id="N9ETD3"/>
<dbReference type="PATRIC" id="fig|1217650.3.peg.1189"/>
<comment type="caution">
    <text evidence="1">The sequence shown here is derived from an EMBL/GenBank/DDBJ whole genome shotgun (WGS) entry which is preliminary data.</text>
</comment>
<dbReference type="Proteomes" id="UP000013251">
    <property type="component" value="Unassembled WGS sequence"/>
</dbReference>
<proteinExistence type="predicted"/>
<name>N9ETD3_ACIBZ</name>
<evidence type="ECO:0008006" key="3">
    <source>
        <dbReference type="Google" id="ProtNLM"/>
    </source>
</evidence>
<dbReference type="HOGENOM" id="CLU_117141_2_0_6"/>
<reference evidence="1 2" key="1">
    <citation type="submission" date="2013-02" db="EMBL/GenBank/DDBJ databases">
        <title>The Genome Sequence of Acinetobacter bereziniae CIP 70.12.</title>
        <authorList>
            <consortium name="The Broad Institute Genome Sequencing Platform"/>
            <consortium name="The Broad Institute Genome Sequencing Center for Infectious Disease"/>
            <person name="Cerqueira G."/>
            <person name="Feldgarden M."/>
            <person name="Courvalin P."/>
            <person name="Perichon B."/>
            <person name="Grillot-Courvalin C."/>
            <person name="Clermont D."/>
            <person name="Rocha E."/>
            <person name="Yoon E.-J."/>
            <person name="Nemec A."/>
            <person name="Walker B."/>
            <person name="Young S.K."/>
            <person name="Zeng Q."/>
            <person name="Gargeya S."/>
            <person name="Fitzgerald M."/>
            <person name="Haas B."/>
            <person name="Abouelleil A."/>
            <person name="Alvarado L."/>
            <person name="Arachchi H.M."/>
            <person name="Berlin A.M."/>
            <person name="Chapman S.B."/>
            <person name="Dewar J."/>
            <person name="Goldberg J."/>
            <person name="Griggs A."/>
            <person name="Gujja S."/>
            <person name="Hansen M."/>
            <person name="Howarth C."/>
            <person name="Imamovic A."/>
            <person name="Larimer J."/>
            <person name="McCowan C."/>
            <person name="Murphy C."/>
            <person name="Neiman D."/>
            <person name="Pearson M."/>
            <person name="Priest M."/>
            <person name="Roberts A."/>
            <person name="Saif S."/>
            <person name="Shea T."/>
            <person name="Sisk P."/>
            <person name="Sykes S."/>
            <person name="Wortman J."/>
            <person name="Nusbaum C."/>
            <person name="Birren B."/>
        </authorList>
    </citation>
    <scope>NUCLEOTIDE SEQUENCE [LARGE SCALE GENOMIC DNA]</scope>
    <source>
        <strain evidence="1 2">CIP 70.12</strain>
    </source>
</reference>
<protein>
    <recommendedName>
        <fullName evidence="3">Phage virion morphogenesis protein</fullName>
    </recommendedName>
</protein>
<dbReference type="Pfam" id="PF05069">
    <property type="entry name" value="Phage_tail_S"/>
    <property type="match status" value="1"/>
</dbReference>
<dbReference type="EMBL" id="APQG01000017">
    <property type="protein sequence ID" value="ENV98154.1"/>
    <property type="molecule type" value="Genomic_DNA"/>
</dbReference>
<evidence type="ECO:0000313" key="2">
    <source>
        <dbReference type="Proteomes" id="UP000013251"/>
    </source>
</evidence>
<dbReference type="OrthoDB" id="2081253at2"/>
<sequence length="166" mass="19151">MADSIQMHGQEKLQEFMRRVLDRVDDPSKLWYDISDLLVFNVQQRIKTGIGTDDKPWQKSWRAKVQGGQTLRDNGRLYNSIFAKVQGNKISVGTNVKYAPILHFGGTIKPKSGKYLVFRTPMGGWRKIKAVYIPPRPYMGISVDDSQEILFEIEEYLYKVLTDAKH</sequence>
<dbReference type="InterPro" id="IPR006522">
    <property type="entry name" value="Phage_virion_morphogenesis"/>
</dbReference>
<organism evidence="1 2">
    <name type="scientific">Acinetobacter bereziniae LMG 1003 = CIP 70.12</name>
    <dbReference type="NCBI Taxonomy" id="981324"/>
    <lineage>
        <taxon>Bacteria</taxon>
        <taxon>Pseudomonadati</taxon>
        <taxon>Pseudomonadota</taxon>
        <taxon>Gammaproteobacteria</taxon>
        <taxon>Moraxellales</taxon>
        <taxon>Moraxellaceae</taxon>
        <taxon>Acinetobacter</taxon>
    </lineage>
</organism>
<dbReference type="RefSeq" id="WP_005030323.1">
    <property type="nucleotide sequence ID" value="NZ_KB849755.1"/>
</dbReference>
<keyword evidence="2" id="KW-1185">Reference proteome</keyword>
<evidence type="ECO:0000313" key="1">
    <source>
        <dbReference type="EMBL" id="ENV98154.1"/>
    </source>
</evidence>
<accession>N9ETD3</accession>
<gene>
    <name evidence="1" type="ORF">F938_01213</name>
</gene>